<reference evidence="2" key="1">
    <citation type="journal article" date="2023" name="Front. Plant Sci.">
        <title>Chromosomal-level genome assembly of Melastoma candidum provides insights into trichome evolution.</title>
        <authorList>
            <person name="Zhong Y."/>
            <person name="Wu W."/>
            <person name="Sun C."/>
            <person name="Zou P."/>
            <person name="Liu Y."/>
            <person name="Dai S."/>
            <person name="Zhou R."/>
        </authorList>
    </citation>
    <scope>NUCLEOTIDE SEQUENCE [LARGE SCALE GENOMIC DNA]</scope>
</reference>
<evidence type="ECO:0000313" key="2">
    <source>
        <dbReference type="Proteomes" id="UP001057402"/>
    </source>
</evidence>
<proteinExistence type="predicted"/>
<sequence length="164" mass="18869">MLLKRWSLRLRLRVRLRLRLTAGSARFSLRFAAETLSPPAVEPRRLLPWLKPRPAPSPPLGSRPRKRKLLPKICFLGCLRKFRLFRRGAVYRTPIYPADDEDGDGNELRRSIYPLLSNARKAAAAAASLWAAVMVWMLSERLRRWCHGDGWLAGQWPCISTLLD</sequence>
<gene>
    <name evidence="1" type="ORF">MLD38_030016</name>
</gene>
<accession>A0ACB9MKJ5</accession>
<comment type="caution">
    <text evidence="1">The sequence shown here is derived from an EMBL/GenBank/DDBJ whole genome shotgun (WGS) entry which is preliminary data.</text>
</comment>
<dbReference type="EMBL" id="CM042888">
    <property type="protein sequence ID" value="KAI4324533.1"/>
    <property type="molecule type" value="Genomic_DNA"/>
</dbReference>
<keyword evidence="2" id="KW-1185">Reference proteome</keyword>
<organism evidence="1 2">
    <name type="scientific">Melastoma candidum</name>
    <dbReference type="NCBI Taxonomy" id="119954"/>
    <lineage>
        <taxon>Eukaryota</taxon>
        <taxon>Viridiplantae</taxon>
        <taxon>Streptophyta</taxon>
        <taxon>Embryophyta</taxon>
        <taxon>Tracheophyta</taxon>
        <taxon>Spermatophyta</taxon>
        <taxon>Magnoliopsida</taxon>
        <taxon>eudicotyledons</taxon>
        <taxon>Gunneridae</taxon>
        <taxon>Pentapetalae</taxon>
        <taxon>rosids</taxon>
        <taxon>malvids</taxon>
        <taxon>Myrtales</taxon>
        <taxon>Melastomataceae</taxon>
        <taxon>Melastomatoideae</taxon>
        <taxon>Melastomateae</taxon>
        <taxon>Melastoma</taxon>
    </lineage>
</organism>
<name>A0ACB9MKJ5_9MYRT</name>
<evidence type="ECO:0000313" key="1">
    <source>
        <dbReference type="EMBL" id="KAI4324533.1"/>
    </source>
</evidence>
<dbReference type="Proteomes" id="UP001057402">
    <property type="component" value="Chromosome 9"/>
</dbReference>
<protein>
    <submittedName>
        <fullName evidence="1">Uncharacterized protein</fullName>
    </submittedName>
</protein>